<evidence type="ECO:0000313" key="3">
    <source>
        <dbReference type="Proteomes" id="UP001195963"/>
    </source>
</evidence>
<dbReference type="Gene3D" id="3.10.450.50">
    <property type="match status" value="1"/>
</dbReference>
<sequence length="146" mass="16556">MGANEGEKMSELEAILKTLEDYASAYCAKDIEALMHVFDDSEEISVIGTGEDELCEGRDSVRQLFLRNFAEAKANRFLWGWRNIIISGDCAVVSVSLTIDVDYQGEQLLIPIRWSVVLKKTDRWRWIHRHASSASVSQEEGEAYPK</sequence>
<evidence type="ECO:0000313" key="2">
    <source>
        <dbReference type="EMBL" id="MBW8182521.1"/>
    </source>
</evidence>
<protein>
    <submittedName>
        <fullName evidence="2">Nuclear transport factor 2 family protein</fullName>
    </submittedName>
</protein>
<dbReference type="Proteomes" id="UP001195963">
    <property type="component" value="Unassembled WGS sequence"/>
</dbReference>
<dbReference type="InterPro" id="IPR032710">
    <property type="entry name" value="NTF2-like_dom_sf"/>
</dbReference>
<comment type="caution">
    <text evidence="2">The sequence shown here is derived from an EMBL/GenBank/DDBJ whole genome shotgun (WGS) entry which is preliminary data.</text>
</comment>
<dbReference type="SUPFAM" id="SSF54427">
    <property type="entry name" value="NTF2-like"/>
    <property type="match status" value="1"/>
</dbReference>
<reference evidence="2 3" key="1">
    <citation type="submission" date="2021-07" db="EMBL/GenBank/DDBJ databases">
        <title>Shewanella sp. nov, isolated from SCS.</title>
        <authorList>
            <person name="Cao W.R."/>
        </authorList>
    </citation>
    <scope>NUCLEOTIDE SEQUENCE [LARGE SCALE GENOMIC DNA]</scope>
    <source>
        <strain evidence="2 3">NR704-98</strain>
    </source>
</reference>
<name>A0ABS7E014_9GAMM</name>
<dbReference type="EMBL" id="JAHZST010000002">
    <property type="protein sequence ID" value="MBW8182521.1"/>
    <property type="molecule type" value="Genomic_DNA"/>
</dbReference>
<accession>A0ABS7E014</accession>
<evidence type="ECO:0000259" key="1">
    <source>
        <dbReference type="Pfam" id="PF13474"/>
    </source>
</evidence>
<dbReference type="Pfam" id="PF13474">
    <property type="entry name" value="SnoaL_3"/>
    <property type="match status" value="1"/>
</dbReference>
<feature type="domain" description="SnoaL-like" evidence="1">
    <location>
        <begin position="15"/>
        <end position="133"/>
    </location>
</feature>
<dbReference type="InterPro" id="IPR037401">
    <property type="entry name" value="SnoaL-like"/>
</dbReference>
<gene>
    <name evidence="2" type="ORF">K0625_02475</name>
</gene>
<organism evidence="2 3">
    <name type="scientific">Shewanella nanhaiensis</name>
    <dbReference type="NCBI Taxonomy" id="2864872"/>
    <lineage>
        <taxon>Bacteria</taxon>
        <taxon>Pseudomonadati</taxon>
        <taxon>Pseudomonadota</taxon>
        <taxon>Gammaproteobacteria</taxon>
        <taxon>Alteromonadales</taxon>
        <taxon>Shewanellaceae</taxon>
        <taxon>Shewanella</taxon>
    </lineage>
</organism>
<keyword evidence="3" id="KW-1185">Reference proteome</keyword>
<proteinExistence type="predicted"/>